<protein>
    <recommendedName>
        <fullName evidence="3">Fibronectin type-III domain-containing protein</fullName>
    </recommendedName>
</protein>
<feature type="compositionally biased region" description="Polar residues" evidence="2">
    <location>
        <begin position="302"/>
        <end position="318"/>
    </location>
</feature>
<dbReference type="EMBL" id="NHPJ01000031">
    <property type="protein sequence ID" value="OYR58515.1"/>
    <property type="molecule type" value="Genomic_DNA"/>
</dbReference>
<keyword evidence="1" id="KW-0677">Repeat</keyword>
<dbReference type="CDD" id="cd00063">
    <property type="entry name" value="FN3"/>
    <property type="match status" value="1"/>
</dbReference>
<dbReference type="Gene3D" id="2.60.40.10">
    <property type="entry name" value="Immunoglobulins"/>
    <property type="match status" value="3"/>
</dbReference>
<feature type="domain" description="Fibronectin type-III" evidence="3">
    <location>
        <begin position="195"/>
        <end position="288"/>
    </location>
</feature>
<dbReference type="InterPro" id="IPR050991">
    <property type="entry name" value="ECM_Regulatory_Proteins"/>
</dbReference>
<feature type="compositionally biased region" description="Basic and acidic residues" evidence="2">
    <location>
        <begin position="1"/>
        <end position="12"/>
    </location>
</feature>
<evidence type="ECO:0000256" key="1">
    <source>
        <dbReference type="ARBA" id="ARBA00022737"/>
    </source>
</evidence>
<gene>
    <name evidence="4" type="ORF">DJ70_02915</name>
</gene>
<accession>A0A256IPR1</accession>
<dbReference type="SMART" id="SM00060">
    <property type="entry name" value="FN3"/>
    <property type="match status" value="1"/>
</dbReference>
<dbReference type="InterPro" id="IPR003961">
    <property type="entry name" value="FN3_dom"/>
</dbReference>
<organism evidence="4 5">
    <name type="scientific">Halorubrum halodurans</name>
    <dbReference type="NCBI Taxonomy" id="1383851"/>
    <lineage>
        <taxon>Archaea</taxon>
        <taxon>Methanobacteriati</taxon>
        <taxon>Methanobacteriota</taxon>
        <taxon>Stenosarchaea group</taxon>
        <taxon>Halobacteria</taxon>
        <taxon>Halobacteriales</taxon>
        <taxon>Haloferacaceae</taxon>
        <taxon>Halorubrum</taxon>
    </lineage>
</organism>
<keyword evidence="5" id="KW-1185">Reference proteome</keyword>
<dbReference type="PANTHER" id="PTHR46708:SF2">
    <property type="entry name" value="FIBRONECTIN TYPE-III DOMAIN-CONTAINING PROTEIN"/>
    <property type="match status" value="1"/>
</dbReference>
<evidence type="ECO:0000256" key="2">
    <source>
        <dbReference type="SAM" id="MobiDB-lite"/>
    </source>
</evidence>
<dbReference type="SUPFAM" id="SSF49265">
    <property type="entry name" value="Fibronectin type III"/>
    <property type="match status" value="2"/>
</dbReference>
<feature type="region of interest" description="Disordered" evidence="2">
    <location>
        <begin position="298"/>
        <end position="318"/>
    </location>
</feature>
<comment type="caution">
    <text evidence="4">The sequence shown here is derived from an EMBL/GenBank/DDBJ whole genome shotgun (WGS) entry which is preliminary data.</text>
</comment>
<reference evidence="4 5" key="1">
    <citation type="journal article" date="2014" name="Front. Microbiol.">
        <title>Population and genomic analysis of the genus Halorubrum.</title>
        <authorList>
            <person name="Fullmer M.S."/>
            <person name="Soucy S.M."/>
            <person name="Swithers K.S."/>
            <person name="Makkay A.M."/>
            <person name="Wheeler R."/>
            <person name="Ventosa A."/>
            <person name="Gogarten J.P."/>
            <person name="Papke R.T."/>
        </authorList>
    </citation>
    <scope>NUCLEOTIDE SEQUENCE [LARGE SCALE GENOMIC DNA]</scope>
    <source>
        <strain evidence="4 5">Cb34</strain>
    </source>
</reference>
<evidence type="ECO:0000313" key="4">
    <source>
        <dbReference type="EMBL" id="OYR58515.1"/>
    </source>
</evidence>
<evidence type="ECO:0000259" key="3">
    <source>
        <dbReference type="PROSITE" id="PS50853"/>
    </source>
</evidence>
<name>A0A256IPR1_9EURY</name>
<feature type="compositionally biased region" description="Basic and acidic residues" evidence="2">
    <location>
        <begin position="22"/>
        <end position="35"/>
    </location>
</feature>
<dbReference type="InterPro" id="IPR036116">
    <property type="entry name" value="FN3_sf"/>
</dbReference>
<evidence type="ECO:0000313" key="5">
    <source>
        <dbReference type="Proteomes" id="UP000216308"/>
    </source>
</evidence>
<dbReference type="PROSITE" id="PS50853">
    <property type="entry name" value="FN3"/>
    <property type="match status" value="1"/>
</dbReference>
<proteinExistence type="predicted"/>
<dbReference type="Proteomes" id="UP000216308">
    <property type="component" value="Unassembled WGS sequence"/>
</dbReference>
<dbReference type="PANTHER" id="PTHR46708">
    <property type="entry name" value="TENASCIN"/>
    <property type="match status" value="1"/>
</dbReference>
<dbReference type="Pfam" id="PF00041">
    <property type="entry name" value="fn3"/>
    <property type="match status" value="1"/>
</dbReference>
<feature type="region of interest" description="Disordered" evidence="2">
    <location>
        <begin position="1"/>
        <end position="35"/>
    </location>
</feature>
<dbReference type="InterPro" id="IPR013783">
    <property type="entry name" value="Ig-like_fold"/>
</dbReference>
<dbReference type="AlphaFoldDB" id="A0A256IPR1"/>
<sequence length="318" mass="33413">MGLHGDDRDRPDGAVGNDCGDGLDRPLVERRPRHDPVPGAPLAVFGLGVCGRFWYAVVETVTGTTDTDTGLNEATRYYYRVRAVYPGTNSQLSNEADAATDVSAPALDTLNASVVGEITVEWSLGDSVNEGSIEIYRSTDGSLGSVVTTIADLSTTSWTDTAVADGRQYQYTVRRVTPEATADSGQQSATTILPAPTGLAVDSVDDTGGTVSWTSNTTDATGHRIEVREDNTGSWTVAETGIAGNVESASVTGLRNGQLYGLRVVALAPDAESIDYEPDIAAGETLAIASGETYQFEKPHVNSGTVDNAGTMQPDDTQ</sequence>